<evidence type="ECO:0000313" key="2">
    <source>
        <dbReference type="EMBL" id="CAF1026236.1"/>
    </source>
</evidence>
<name>A0A8S2J789_9BILA</name>
<dbReference type="AlphaFoldDB" id="A0A8S2J789"/>
<feature type="region of interest" description="Disordered" evidence="1">
    <location>
        <begin position="624"/>
        <end position="646"/>
    </location>
</feature>
<feature type="compositionally biased region" description="Acidic residues" evidence="1">
    <location>
        <begin position="627"/>
        <end position="641"/>
    </location>
</feature>
<dbReference type="Proteomes" id="UP000682733">
    <property type="component" value="Unassembled WGS sequence"/>
</dbReference>
<feature type="region of interest" description="Disordered" evidence="1">
    <location>
        <begin position="191"/>
        <end position="213"/>
    </location>
</feature>
<dbReference type="Proteomes" id="UP000677228">
    <property type="component" value="Unassembled WGS sequence"/>
</dbReference>
<protein>
    <submittedName>
        <fullName evidence="3">Uncharacterized protein</fullName>
    </submittedName>
</protein>
<evidence type="ECO:0000313" key="4">
    <source>
        <dbReference type="Proteomes" id="UP000682733"/>
    </source>
</evidence>
<feature type="compositionally biased region" description="Low complexity" evidence="1">
    <location>
        <begin position="1"/>
        <end position="19"/>
    </location>
</feature>
<gene>
    <name evidence="2" type="ORF">OVA965_LOCUS15759</name>
    <name evidence="3" type="ORF">TMI583_LOCUS15768</name>
</gene>
<reference evidence="3" key="1">
    <citation type="submission" date="2021-02" db="EMBL/GenBank/DDBJ databases">
        <authorList>
            <person name="Nowell W R."/>
        </authorList>
    </citation>
    <scope>NUCLEOTIDE SEQUENCE</scope>
</reference>
<sequence length="802" mass="91819">MASSSASPPSAASSSSLPATKKSVSTTGIKTELPKTYQFVVDMQDVNRLLEMRQKFYKKESDRKLLKLGIPLISETDDNNLSTDEPSGSSTTNKQIKHRDIEWLYVILPYVKLYNPHCGLCASTKNYGRRLDTAQSYLLRVYFYCQANGCGCPFQCIVTVKDNGKALLCTRSSNGHIVDHTKAKRVMRPNRAVGRAVQQRKREQQKESTEHNNTIDEWNQSVFNDTNDFNNNYHLNNTSTTNTSIMSTSSGDFEETIRASSTKRFVNMCFNLSQLAATLRTEINSNGLLLGAIQTISISPFYVTLHTESSIRYYNSQLTRKHQVKTAGPPLTQFTIPPSSSSQIIIIDNGAFQTTTQALQQCEQSIACMICESVEHDGRKLHYYELMLTNNDDTSLIPITLTYTDGADLSVSNNEVELAFWLKRFLWDHEQLYKSSSPQNYYFPQPSVLLVNSHRDNILNNVCLEFFNQENFKQYLQRTYICLTNRLPQDSLPRVYAKKINNKNDGKIPIQDQLPPQPKTILFVCSTTILYEFRLLAMKHVSTELRQLALWSSLLLLYTNNWNDIKLSWSLICEIFLNWGTNYVSLKSYEQLCDKVAKIENDPDIMSVYNNVYDGMENNNGIKGEQFDEIDNENDGEEDDDKSTTNEIDLSDFQNDHFYTNKMLSSESNIFVSPYETDLKKIFNEKNKSKNALLASFDSLSNTDKIILKKIKGNYKWLHSLLKEYIPTLPLWSNLIHSISNNHKTIRLNKRVQRIMASKDRRLNNIKRIQLAEKVHGRTDLVIERLAKDMVNVVSAADTKNI</sequence>
<feature type="region of interest" description="Disordered" evidence="1">
    <location>
        <begin position="1"/>
        <end position="25"/>
    </location>
</feature>
<proteinExistence type="predicted"/>
<organism evidence="3 4">
    <name type="scientific">Didymodactylos carnosus</name>
    <dbReference type="NCBI Taxonomy" id="1234261"/>
    <lineage>
        <taxon>Eukaryota</taxon>
        <taxon>Metazoa</taxon>
        <taxon>Spiralia</taxon>
        <taxon>Gnathifera</taxon>
        <taxon>Rotifera</taxon>
        <taxon>Eurotatoria</taxon>
        <taxon>Bdelloidea</taxon>
        <taxon>Philodinida</taxon>
        <taxon>Philodinidae</taxon>
        <taxon>Didymodactylos</taxon>
    </lineage>
</organism>
<dbReference type="EMBL" id="CAJNOK010007162">
    <property type="protein sequence ID" value="CAF1026236.1"/>
    <property type="molecule type" value="Genomic_DNA"/>
</dbReference>
<accession>A0A8S2J789</accession>
<dbReference type="EMBL" id="CAJOBA010007173">
    <property type="protein sequence ID" value="CAF3794708.1"/>
    <property type="molecule type" value="Genomic_DNA"/>
</dbReference>
<evidence type="ECO:0000313" key="3">
    <source>
        <dbReference type="EMBL" id="CAF3794708.1"/>
    </source>
</evidence>
<feature type="compositionally biased region" description="Basic and acidic residues" evidence="1">
    <location>
        <begin position="200"/>
        <end position="213"/>
    </location>
</feature>
<comment type="caution">
    <text evidence="3">The sequence shown here is derived from an EMBL/GenBank/DDBJ whole genome shotgun (WGS) entry which is preliminary data.</text>
</comment>
<evidence type="ECO:0000256" key="1">
    <source>
        <dbReference type="SAM" id="MobiDB-lite"/>
    </source>
</evidence>